<feature type="domain" description="Phytochrome chromophore attachment site" evidence="2">
    <location>
        <begin position="38"/>
        <end position="174"/>
    </location>
</feature>
<dbReference type="SMART" id="SM00065">
    <property type="entry name" value="GAF"/>
    <property type="match status" value="1"/>
</dbReference>
<reference evidence="3 4" key="1">
    <citation type="submission" date="2008-07" db="EMBL/GenBank/DDBJ databases">
        <authorList>
            <person name="Tandeau de Marsac N."/>
            <person name="Ferriera S."/>
            <person name="Johnson J."/>
            <person name="Kravitz S."/>
            <person name="Beeson K."/>
            <person name="Sutton G."/>
            <person name="Rogers Y.-H."/>
            <person name="Friedman R."/>
            <person name="Frazier M."/>
            <person name="Venter J.C."/>
        </authorList>
    </citation>
    <scope>NUCLEOTIDE SEQUENCE [LARGE SCALE GENOMIC DNA]</scope>
    <source>
        <strain evidence="3 4">PCC 7420</strain>
    </source>
</reference>
<dbReference type="RefSeq" id="WP_006098954.1">
    <property type="nucleotide sequence ID" value="NZ_DS989843.1"/>
</dbReference>
<dbReference type="PROSITE" id="PS50046">
    <property type="entry name" value="PHYTOCHROME_2"/>
    <property type="match status" value="1"/>
</dbReference>
<dbReference type="Proteomes" id="UP000003835">
    <property type="component" value="Unassembled WGS sequence"/>
</dbReference>
<evidence type="ECO:0000313" key="3">
    <source>
        <dbReference type="EMBL" id="EDX77693.1"/>
    </source>
</evidence>
<dbReference type="InterPro" id="IPR029016">
    <property type="entry name" value="GAF-like_dom_sf"/>
</dbReference>
<accession>B4VJW5</accession>
<keyword evidence="4" id="KW-1185">Reference proteome</keyword>
<dbReference type="HOGENOM" id="CLU_110622_0_0_3"/>
<evidence type="ECO:0000256" key="1">
    <source>
        <dbReference type="SAM" id="MobiDB-lite"/>
    </source>
</evidence>
<dbReference type="EMBL" id="DS989843">
    <property type="protein sequence ID" value="EDX77693.1"/>
    <property type="molecule type" value="Genomic_DNA"/>
</dbReference>
<gene>
    <name evidence="3" type="ORF">MC7420_3017</name>
</gene>
<dbReference type="STRING" id="118168.MC7420_3017"/>
<dbReference type="InterPro" id="IPR016132">
    <property type="entry name" value="Phyto_chromo_attachment"/>
</dbReference>
<dbReference type="Gene3D" id="3.30.450.40">
    <property type="match status" value="1"/>
</dbReference>
<proteinExistence type="predicted"/>
<name>B4VJW5_9CYAN</name>
<evidence type="ECO:0000259" key="2">
    <source>
        <dbReference type="PROSITE" id="PS50046"/>
    </source>
</evidence>
<dbReference type="InterPro" id="IPR003018">
    <property type="entry name" value="GAF"/>
</dbReference>
<dbReference type="Pfam" id="PF01590">
    <property type="entry name" value="GAF"/>
    <property type="match status" value="1"/>
</dbReference>
<dbReference type="SUPFAM" id="SSF55781">
    <property type="entry name" value="GAF domain-like"/>
    <property type="match status" value="1"/>
</dbReference>
<sequence>MNQPVPGNPKANSDSDQSMTTGDPGLRSFADRLAKNLARDTLIQGTTDYLRNVLAVDRVVLYYFYYEWKGQVTFESLSSPKYSIFGSTGGDECFNDEYAELYYAGRVRAIADIQAEPIDPCHRDFLHSLKVRANLVVPILTPRRLWGLLAAHHCQDTHPWSPSDIEAMKKAARTLATVPAIRDS</sequence>
<protein>
    <recommendedName>
        <fullName evidence="2">Phytochrome chromophore attachment site domain-containing protein</fullName>
    </recommendedName>
</protein>
<organism evidence="3 4">
    <name type="scientific">Coleofasciculus chthonoplastes PCC 7420</name>
    <dbReference type="NCBI Taxonomy" id="118168"/>
    <lineage>
        <taxon>Bacteria</taxon>
        <taxon>Bacillati</taxon>
        <taxon>Cyanobacteriota</taxon>
        <taxon>Cyanophyceae</taxon>
        <taxon>Coleofasciculales</taxon>
        <taxon>Coleofasciculaceae</taxon>
        <taxon>Coleofasciculus</taxon>
    </lineage>
</organism>
<feature type="region of interest" description="Disordered" evidence="1">
    <location>
        <begin position="1"/>
        <end position="22"/>
    </location>
</feature>
<dbReference type="AlphaFoldDB" id="B4VJW5"/>
<dbReference type="eggNOG" id="COG2203">
    <property type="taxonomic scope" value="Bacteria"/>
</dbReference>
<evidence type="ECO:0000313" key="4">
    <source>
        <dbReference type="Proteomes" id="UP000003835"/>
    </source>
</evidence>
<feature type="compositionally biased region" description="Polar residues" evidence="1">
    <location>
        <begin position="1"/>
        <end position="21"/>
    </location>
</feature>